<name>A0AAU8LDM3_PSESX</name>
<gene>
    <name evidence="1" type="ORF">N011_19375</name>
</gene>
<organism evidence="1">
    <name type="scientific">Pseudomonas syringae CC1417</name>
    <dbReference type="NCBI Taxonomy" id="1357272"/>
    <lineage>
        <taxon>Bacteria</taxon>
        <taxon>Pseudomonadati</taxon>
        <taxon>Pseudomonadota</taxon>
        <taxon>Gammaproteobacteria</taxon>
        <taxon>Pseudomonadales</taxon>
        <taxon>Pseudomonadaceae</taxon>
        <taxon>Pseudomonas</taxon>
        <taxon>Pseudomonas syringae</taxon>
    </lineage>
</organism>
<sequence>MKKTAPSGAVFFACEKPERAAQIAMRHLFSRIVKNSLKNSESVSFSFTANGAPGCF</sequence>
<reference evidence="1" key="2">
    <citation type="submission" date="2024-07" db="EMBL/GenBank/DDBJ databases">
        <title>A complete genome sequence for Pseudomonas syringae CC1417.</title>
        <authorList>
            <person name="Baltrus D.A."/>
        </authorList>
    </citation>
    <scope>NUCLEOTIDE SEQUENCE</scope>
    <source>
        <strain evidence="1">CC1417</strain>
    </source>
</reference>
<protein>
    <submittedName>
        <fullName evidence="1">Uncharacterized protein</fullName>
    </submittedName>
</protein>
<evidence type="ECO:0000313" key="1">
    <source>
        <dbReference type="EMBL" id="XCN66635.1"/>
    </source>
</evidence>
<dbReference type="EMBL" id="CP159362">
    <property type="protein sequence ID" value="XCN66635.1"/>
    <property type="molecule type" value="Genomic_DNA"/>
</dbReference>
<reference evidence="1" key="1">
    <citation type="journal article" date="2014" name="Genome Announc.">
        <title>Draft Genome Sequences of a Phylogenetically Diverse Suite of Pseudomonas syringae Strains from Multiple Source Populations.</title>
        <authorList>
            <person name="Baltrus D.A."/>
            <person name="Yourstone S."/>
            <person name="Lind A."/>
            <person name="Guilbaud C."/>
            <person name="Sands D.C."/>
            <person name="Jones C.D."/>
            <person name="Morris C.E."/>
            <person name="Dangl J.L."/>
        </authorList>
    </citation>
    <scope>NUCLEOTIDE SEQUENCE</scope>
    <source>
        <strain evidence="1">CC1417</strain>
    </source>
</reference>
<proteinExistence type="predicted"/>
<dbReference type="RefSeq" id="WP_160170522.1">
    <property type="nucleotide sequence ID" value="NZ_CP159362.1"/>
</dbReference>
<dbReference type="AlphaFoldDB" id="A0AAU8LDM3"/>
<accession>A0AAU8LDM3</accession>